<reference evidence="4" key="2">
    <citation type="submission" date="2021-05" db="EMBL/GenBank/DDBJ databases">
        <authorList>
            <person name="Pain A."/>
        </authorList>
    </citation>
    <scope>NUCLEOTIDE SEQUENCE</scope>
    <source>
        <strain evidence="4">1802A</strain>
    </source>
</reference>
<keyword evidence="2" id="KW-0677">Repeat</keyword>
<dbReference type="InterPro" id="IPR001680">
    <property type="entry name" value="WD40_rpt"/>
</dbReference>
<dbReference type="SMART" id="SM00320">
    <property type="entry name" value="WD40"/>
    <property type="match status" value="4"/>
</dbReference>
<gene>
    <name evidence="4" type="ORF">X943_003904</name>
</gene>
<dbReference type="EMBL" id="JAHBMH010000073">
    <property type="protein sequence ID" value="KAK1933496.1"/>
    <property type="molecule type" value="Genomic_DNA"/>
</dbReference>
<organism evidence="4 5">
    <name type="scientific">Babesia divergens</name>
    <dbReference type="NCBI Taxonomy" id="32595"/>
    <lineage>
        <taxon>Eukaryota</taxon>
        <taxon>Sar</taxon>
        <taxon>Alveolata</taxon>
        <taxon>Apicomplexa</taxon>
        <taxon>Aconoidasida</taxon>
        <taxon>Piroplasmida</taxon>
        <taxon>Babesiidae</taxon>
        <taxon>Babesia</taxon>
    </lineage>
</organism>
<keyword evidence="5" id="KW-1185">Reference proteome</keyword>
<feature type="compositionally biased region" description="Basic and acidic residues" evidence="3">
    <location>
        <begin position="85"/>
        <end position="95"/>
    </location>
</feature>
<evidence type="ECO:0000313" key="4">
    <source>
        <dbReference type="EMBL" id="KAK1933496.1"/>
    </source>
</evidence>
<feature type="compositionally biased region" description="Basic and acidic residues" evidence="3">
    <location>
        <begin position="170"/>
        <end position="179"/>
    </location>
</feature>
<accession>A0AAD9G815</accession>
<dbReference type="InterPro" id="IPR040324">
    <property type="entry name" value="WDR44/Dgr2"/>
</dbReference>
<keyword evidence="1" id="KW-0853">WD repeat</keyword>
<feature type="region of interest" description="Disordered" evidence="3">
    <location>
        <begin position="157"/>
        <end position="182"/>
    </location>
</feature>
<evidence type="ECO:0000313" key="5">
    <source>
        <dbReference type="Proteomes" id="UP001195914"/>
    </source>
</evidence>
<dbReference type="Proteomes" id="UP001195914">
    <property type="component" value="Unassembled WGS sequence"/>
</dbReference>
<dbReference type="SUPFAM" id="SSF50978">
    <property type="entry name" value="WD40 repeat-like"/>
    <property type="match status" value="1"/>
</dbReference>
<sequence length="845" mass="94785">MRNMQIETNKNIGHIAAQPRNRTANDGTNLENMLDEQALENDRQPIEHSPRKIQKIYDLLQKMEMGNTESKFCLQCNKRQSTKKHKDEDSDDLKMAYKPPPTSNMDLRRTLASVQRETAFFDKTGDAHDHYLKHFAQGINHIGDLSKIDFIEETDISDGEDNGVKTPMSHQEDDLDKQTDQTGDPVTLVEQHVGIVQKEQGEGIEDDDIEAIQENITPNDDVFVQKSTPSDLNTEDEETSKSVVVVTDEDIATGVEVVTDEETSKSVDVVTDEDIAKSVGIITDEDTAVTTIDHVKYSHQDSNESDITETETPIETNPTIKSTSENEDDHDEVQIMDNEEEETISERDEVTIATSEIAEEKSDAIEETIINHQTPISIRDDEVAVAMVTNPALMDIDNDTPPTEIPEQISAVVFSAIKNKLAMATTLGTLKVFILDMFNQGQEDERSEIQPLIQGTQPDSMVWGAITKTPTVATNAHVGAINSICIEDSDITHSNQMAIIITTGDDSYIRVWNVNVEDNIYNIKLMAAQRLTEIPIAAVQVRGVNSILVAYEEGKIDVWSIKDSEGWGTPSALKKVIYRTKTSVDTDCDILGVQVSPTGKYTAICSVAGWIMVYNSHTMGQVGLGYCRNKRGRWSHGADVTGITWNTRETLMLVTTSDSRIRMLTMKNDNDDELKQLEKFKGHTNTKFAFNAQFAGADDEYVICPCEKSFIYVWKHHIDQKTRSHTKDDAVKTNTKYARFKFNAPAILPFVTVFNPGEWNHIKNIIINRQKNKEHITNVPQTTCGCMPGIRRYSNPQNIEVAGLDTRRHILLTGIQNSRVIRYSIVSLDVLEKHFGEAFKSQQGQ</sequence>
<proteinExistence type="predicted"/>
<name>A0AAD9G815_BABDI</name>
<dbReference type="PANTHER" id="PTHR14221:SF0">
    <property type="entry name" value="WD REPEAT-CONTAINING PROTEIN 44"/>
    <property type="match status" value="1"/>
</dbReference>
<dbReference type="InterPro" id="IPR015943">
    <property type="entry name" value="WD40/YVTN_repeat-like_dom_sf"/>
</dbReference>
<dbReference type="AlphaFoldDB" id="A0AAD9G815"/>
<feature type="region of interest" description="Disordered" evidence="3">
    <location>
        <begin position="78"/>
        <end position="105"/>
    </location>
</feature>
<dbReference type="InterPro" id="IPR036322">
    <property type="entry name" value="WD40_repeat_dom_sf"/>
</dbReference>
<protein>
    <submittedName>
        <fullName evidence="4">Uncharacterized protein</fullName>
    </submittedName>
</protein>
<evidence type="ECO:0000256" key="1">
    <source>
        <dbReference type="ARBA" id="ARBA00022574"/>
    </source>
</evidence>
<feature type="compositionally biased region" description="Low complexity" evidence="3">
    <location>
        <begin position="310"/>
        <end position="320"/>
    </location>
</feature>
<dbReference type="Gene3D" id="2.130.10.10">
    <property type="entry name" value="YVTN repeat-like/Quinoprotein amine dehydrogenase"/>
    <property type="match status" value="1"/>
</dbReference>
<feature type="region of interest" description="Disordered" evidence="3">
    <location>
        <begin position="221"/>
        <end position="241"/>
    </location>
</feature>
<comment type="caution">
    <text evidence="4">The sequence shown here is derived from an EMBL/GenBank/DDBJ whole genome shotgun (WGS) entry which is preliminary data.</text>
</comment>
<evidence type="ECO:0000256" key="3">
    <source>
        <dbReference type="SAM" id="MobiDB-lite"/>
    </source>
</evidence>
<feature type="region of interest" description="Disordered" evidence="3">
    <location>
        <begin position="300"/>
        <end position="332"/>
    </location>
</feature>
<reference evidence="4" key="1">
    <citation type="journal article" date="2014" name="Nucleic Acids Res.">
        <title>The evolutionary dynamics of variant antigen genes in Babesia reveal a history of genomic innovation underlying host-parasite interaction.</title>
        <authorList>
            <person name="Jackson A.P."/>
            <person name="Otto T.D."/>
            <person name="Darby A."/>
            <person name="Ramaprasad A."/>
            <person name="Xia D."/>
            <person name="Echaide I.E."/>
            <person name="Farber M."/>
            <person name="Gahlot S."/>
            <person name="Gamble J."/>
            <person name="Gupta D."/>
            <person name="Gupta Y."/>
            <person name="Jackson L."/>
            <person name="Malandrin L."/>
            <person name="Malas T.B."/>
            <person name="Moussa E."/>
            <person name="Nair M."/>
            <person name="Reid A.J."/>
            <person name="Sanders M."/>
            <person name="Sharma J."/>
            <person name="Tracey A."/>
            <person name="Quail M.A."/>
            <person name="Weir W."/>
            <person name="Wastling J.M."/>
            <person name="Hall N."/>
            <person name="Willadsen P."/>
            <person name="Lingelbach K."/>
            <person name="Shiels B."/>
            <person name="Tait A."/>
            <person name="Berriman M."/>
            <person name="Allred D.R."/>
            <person name="Pain A."/>
        </authorList>
    </citation>
    <scope>NUCLEOTIDE SEQUENCE</scope>
    <source>
        <strain evidence="4">1802A</strain>
    </source>
</reference>
<dbReference type="PANTHER" id="PTHR14221">
    <property type="entry name" value="WD REPEAT DOMAIN 44"/>
    <property type="match status" value="1"/>
</dbReference>
<evidence type="ECO:0000256" key="2">
    <source>
        <dbReference type="ARBA" id="ARBA00022737"/>
    </source>
</evidence>